<dbReference type="EMBL" id="KV875093">
    <property type="protein sequence ID" value="OIW35733.1"/>
    <property type="molecule type" value="Genomic_DNA"/>
</dbReference>
<dbReference type="InParanoid" id="A0A1J7J8F1"/>
<reference evidence="2 3" key="1">
    <citation type="submission" date="2016-10" db="EMBL/GenBank/DDBJ databases">
        <title>Draft genome sequence of Coniochaeta ligniaria NRRL30616, a lignocellulolytic fungus for bioabatement of inhibitors in plant biomass hydrolysates.</title>
        <authorList>
            <consortium name="DOE Joint Genome Institute"/>
            <person name="Jimenez D.J."/>
            <person name="Hector R.E."/>
            <person name="Riley R."/>
            <person name="Sun H."/>
            <person name="Grigoriev I.V."/>
            <person name="Van Elsas J.D."/>
            <person name="Nichols N.N."/>
        </authorList>
    </citation>
    <scope>NUCLEOTIDE SEQUENCE [LARGE SCALE GENOMIC DNA]</scope>
    <source>
        <strain evidence="2 3">NRRL 30616</strain>
    </source>
</reference>
<feature type="non-terminal residue" evidence="2">
    <location>
        <position position="1"/>
    </location>
</feature>
<gene>
    <name evidence="2" type="ORF">CONLIGDRAFT_565986</name>
</gene>
<accession>A0A1J7J8F1</accession>
<dbReference type="AlphaFoldDB" id="A0A1J7J8F1"/>
<dbReference type="Proteomes" id="UP000182658">
    <property type="component" value="Unassembled WGS sequence"/>
</dbReference>
<evidence type="ECO:0000313" key="3">
    <source>
        <dbReference type="Proteomes" id="UP000182658"/>
    </source>
</evidence>
<feature type="transmembrane region" description="Helical" evidence="1">
    <location>
        <begin position="32"/>
        <end position="48"/>
    </location>
</feature>
<organism evidence="2 3">
    <name type="scientific">Coniochaeta ligniaria NRRL 30616</name>
    <dbReference type="NCBI Taxonomy" id="1408157"/>
    <lineage>
        <taxon>Eukaryota</taxon>
        <taxon>Fungi</taxon>
        <taxon>Dikarya</taxon>
        <taxon>Ascomycota</taxon>
        <taxon>Pezizomycotina</taxon>
        <taxon>Sordariomycetes</taxon>
        <taxon>Sordariomycetidae</taxon>
        <taxon>Coniochaetales</taxon>
        <taxon>Coniochaetaceae</taxon>
        <taxon>Coniochaeta</taxon>
    </lineage>
</organism>
<name>A0A1J7J8F1_9PEZI</name>
<evidence type="ECO:0000256" key="1">
    <source>
        <dbReference type="SAM" id="Phobius"/>
    </source>
</evidence>
<keyword evidence="1" id="KW-1133">Transmembrane helix</keyword>
<keyword evidence="1" id="KW-0812">Transmembrane</keyword>
<proteinExistence type="predicted"/>
<sequence>DPDDDIYLESASCGGYRTLEMLEVSRVLEENSIFYTFYGVFALIYYGAGRVRDDICVPLDLVEKAAAIFKSEERSNDYFLPIPWPGLLRYTYYRFRVCNLFLYFNIVPIDDIYFELGLNKIQRSRYSLPYPKLYVLI</sequence>
<dbReference type="OrthoDB" id="3259529at2759"/>
<protein>
    <submittedName>
        <fullName evidence="2">Uncharacterized protein</fullName>
    </submittedName>
</protein>
<keyword evidence="3" id="KW-1185">Reference proteome</keyword>
<keyword evidence="1" id="KW-0472">Membrane</keyword>
<evidence type="ECO:0000313" key="2">
    <source>
        <dbReference type="EMBL" id="OIW35733.1"/>
    </source>
</evidence>